<organism evidence="2 3">
    <name type="scientific">Effrenium voratum</name>
    <dbReference type="NCBI Taxonomy" id="2562239"/>
    <lineage>
        <taxon>Eukaryota</taxon>
        <taxon>Sar</taxon>
        <taxon>Alveolata</taxon>
        <taxon>Dinophyceae</taxon>
        <taxon>Suessiales</taxon>
        <taxon>Symbiodiniaceae</taxon>
        <taxon>Effrenium</taxon>
    </lineage>
</organism>
<evidence type="ECO:0000313" key="2">
    <source>
        <dbReference type="EMBL" id="CAJ1410866.1"/>
    </source>
</evidence>
<keyword evidence="3" id="KW-1185">Reference proteome</keyword>
<name>A0AA36JT78_9DINO</name>
<evidence type="ECO:0000313" key="3">
    <source>
        <dbReference type="Proteomes" id="UP001178507"/>
    </source>
</evidence>
<dbReference type="Proteomes" id="UP001178507">
    <property type="component" value="Unassembled WGS sequence"/>
</dbReference>
<reference evidence="2" key="1">
    <citation type="submission" date="2023-08" db="EMBL/GenBank/DDBJ databases">
        <authorList>
            <person name="Chen Y."/>
            <person name="Shah S."/>
            <person name="Dougan E. K."/>
            <person name="Thang M."/>
            <person name="Chan C."/>
        </authorList>
    </citation>
    <scope>NUCLEOTIDE SEQUENCE</scope>
</reference>
<dbReference type="EMBL" id="CAUJNA010003844">
    <property type="protein sequence ID" value="CAJ1410866.1"/>
    <property type="molecule type" value="Genomic_DNA"/>
</dbReference>
<evidence type="ECO:0000256" key="1">
    <source>
        <dbReference type="SAM" id="MobiDB-lite"/>
    </source>
</evidence>
<feature type="region of interest" description="Disordered" evidence="1">
    <location>
        <begin position="25"/>
        <end position="56"/>
    </location>
</feature>
<dbReference type="AlphaFoldDB" id="A0AA36JT78"/>
<proteinExistence type="predicted"/>
<feature type="non-terminal residue" evidence="2">
    <location>
        <position position="1"/>
    </location>
</feature>
<protein>
    <submittedName>
        <fullName evidence="2">Uncharacterized protein</fullName>
    </submittedName>
</protein>
<sequence length="76" mass="8565">RSLDSSSPITFRRSSWSLIPCWSRRSTSSAGTSWPGLFAGSQAPKERARTKRRTSRTMALTWMRPSMSTPGLLFRS</sequence>
<accession>A0AA36JT78</accession>
<comment type="caution">
    <text evidence="2">The sequence shown here is derived from an EMBL/GenBank/DDBJ whole genome shotgun (WGS) entry which is preliminary data.</text>
</comment>
<gene>
    <name evidence="2" type="ORF">EVOR1521_LOCUS31596</name>
</gene>